<dbReference type="PROSITE" id="PS50887">
    <property type="entry name" value="GGDEF"/>
    <property type="match status" value="1"/>
</dbReference>
<dbReference type="Pfam" id="PF00990">
    <property type="entry name" value="GGDEF"/>
    <property type="match status" value="1"/>
</dbReference>
<feature type="transmembrane region" description="Helical" evidence="3">
    <location>
        <begin position="41"/>
        <end position="64"/>
    </location>
</feature>
<organism evidence="5 6">
    <name type="scientific">Burkholderia savannae</name>
    <dbReference type="NCBI Taxonomy" id="1637837"/>
    <lineage>
        <taxon>Bacteria</taxon>
        <taxon>Pseudomonadati</taxon>
        <taxon>Pseudomonadota</taxon>
        <taxon>Betaproteobacteria</taxon>
        <taxon>Burkholderiales</taxon>
        <taxon>Burkholderiaceae</taxon>
        <taxon>Burkholderia</taxon>
        <taxon>pseudomallei group</taxon>
    </lineage>
</organism>
<reference evidence="5 6" key="1">
    <citation type="submission" date="2015-11" db="EMBL/GenBank/DDBJ databases">
        <authorList>
            <person name="Sahl J."/>
            <person name="Wagner D."/>
            <person name="Keim P."/>
        </authorList>
    </citation>
    <scope>NUCLEOTIDE SEQUENCE [LARGE SCALE GENOMIC DNA]</scope>
    <source>
        <strain evidence="5 6">BDU18</strain>
    </source>
</reference>
<dbReference type="InterPro" id="IPR000160">
    <property type="entry name" value="GGDEF_dom"/>
</dbReference>
<accession>A0ABR5T291</accession>
<dbReference type="SUPFAM" id="SSF55073">
    <property type="entry name" value="Nucleotide cyclase"/>
    <property type="match status" value="1"/>
</dbReference>
<keyword evidence="3" id="KW-0812">Transmembrane</keyword>
<dbReference type="EMBL" id="LNJQ01000004">
    <property type="protein sequence ID" value="KWZ37345.1"/>
    <property type="molecule type" value="Genomic_DNA"/>
</dbReference>
<sequence length="463" mass="49631">MDGFLIQRPSRLQTLGAGAMGLMTLGALTATAPSANLRLPAIAPFLPMCALTVFTTSIIAAFLLGAQFTVMRRPVLGALAGAYAFAATTVALQLLAYPGVFSPAGLLGARRYGAAWIWMFWHAGFPLLVVIALLTRYRLANRLDRTRHVGRWLAALIGVPAASGIALGVVALYADLPGPFDPSLDNALFAANLAASFVWAINLGSIAAALFIGRMRTTLDVWLVVVLLACFTDTSLNLLSTTRFSVGWYVARLFSMFTPGVLVCVLIWEVTVLYRRLFDAHASLVRTASHDALTMVYNRSYFNEQFEKTFRHANRHNLPIALVMVDVDHFKRYNDTFGHLQGDTCLAAVAAALSGVANRPTDFVARYGGEEFAVVLPGTDEHGAQTIAEQARQAVERLRLAADTEPGCVTVSAGYAASSGNPFETPQALVAAADAALYRAKTLGRNVVAPAHLAATAAEVTNR</sequence>
<keyword evidence="6" id="KW-1185">Reference proteome</keyword>
<comment type="catalytic activity">
    <reaction evidence="2">
        <text>2 GTP = 3',3'-c-di-GMP + 2 diphosphate</text>
        <dbReference type="Rhea" id="RHEA:24898"/>
        <dbReference type="ChEBI" id="CHEBI:33019"/>
        <dbReference type="ChEBI" id="CHEBI:37565"/>
        <dbReference type="ChEBI" id="CHEBI:58805"/>
        <dbReference type="EC" id="2.7.7.65"/>
    </reaction>
</comment>
<feature type="transmembrane region" description="Helical" evidence="3">
    <location>
        <begin position="116"/>
        <end position="137"/>
    </location>
</feature>
<feature type="transmembrane region" description="Helical" evidence="3">
    <location>
        <begin position="12"/>
        <end position="35"/>
    </location>
</feature>
<dbReference type="SMART" id="SM00267">
    <property type="entry name" value="GGDEF"/>
    <property type="match status" value="1"/>
</dbReference>
<dbReference type="EC" id="2.7.7.65" evidence="1"/>
<dbReference type="Pfam" id="PF17158">
    <property type="entry name" value="MASE4"/>
    <property type="match status" value="1"/>
</dbReference>
<feature type="transmembrane region" description="Helical" evidence="3">
    <location>
        <begin position="246"/>
        <end position="268"/>
    </location>
</feature>
<evidence type="ECO:0000313" key="6">
    <source>
        <dbReference type="Proteomes" id="UP000070255"/>
    </source>
</evidence>
<feature type="transmembrane region" description="Helical" evidence="3">
    <location>
        <begin position="193"/>
        <end position="212"/>
    </location>
</feature>
<evidence type="ECO:0000259" key="4">
    <source>
        <dbReference type="PROSITE" id="PS50887"/>
    </source>
</evidence>
<evidence type="ECO:0000313" key="5">
    <source>
        <dbReference type="EMBL" id="KWZ37345.1"/>
    </source>
</evidence>
<feature type="transmembrane region" description="Helical" evidence="3">
    <location>
        <begin position="76"/>
        <end position="96"/>
    </location>
</feature>
<keyword evidence="3" id="KW-0472">Membrane</keyword>
<gene>
    <name evidence="5" type="ORF">WS72_20355</name>
</gene>
<proteinExistence type="predicted"/>
<dbReference type="InterPro" id="IPR050469">
    <property type="entry name" value="Diguanylate_Cyclase"/>
</dbReference>
<keyword evidence="3" id="KW-1133">Transmembrane helix</keyword>
<feature type="transmembrane region" description="Helical" evidence="3">
    <location>
        <begin position="219"/>
        <end position="240"/>
    </location>
</feature>
<dbReference type="Gene3D" id="3.30.70.270">
    <property type="match status" value="1"/>
</dbReference>
<dbReference type="PANTHER" id="PTHR45138:SF9">
    <property type="entry name" value="DIGUANYLATE CYCLASE DGCM-RELATED"/>
    <property type="match status" value="1"/>
</dbReference>
<dbReference type="PANTHER" id="PTHR45138">
    <property type="entry name" value="REGULATORY COMPONENTS OF SENSORY TRANSDUCTION SYSTEM"/>
    <property type="match status" value="1"/>
</dbReference>
<feature type="domain" description="GGDEF" evidence="4">
    <location>
        <begin position="318"/>
        <end position="453"/>
    </location>
</feature>
<feature type="transmembrane region" description="Helical" evidence="3">
    <location>
        <begin position="149"/>
        <end position="173"/>
    </location>
</feature>
<dbReference type="RefSeq" id="WP_060822554.1">
    <property type="nucleotide sequence ID" value="NZ_LNJQ01000004.1"/>
</dbReference>
<comment type="caution">
    <text evidence="5">The sequence shown here is derived from an EMBL/GenBank/DDBJ whole genome shotgun (WGS) entry which is preliminary data.</text>
</comment>
<dbReference type="NCBIfam" id="TIGR00254">
    <property type="entry name" value="GGDEF"/>
    <property type="match status" value="1"/>
</dbReference>
<dbReference type="Proteomes" id="UP000070255">
    <property type="component" value="Unassembled WGS sequence"/>
</dbReference>
<evidence type="ECO:0000256" key="1">
    <source>
        <dbReference type="ARBA" id="ARBA00012528"/>
    </source>
</evidence>
<dbReference type="InterPro" id="IPR033424">
    <property type="entry name" value="MASE4"/>
</dbReference>
<dbReference type="CDD" id="cd01949">
    <property type="entry name" value="GGDEF"/>
    <property type="match status" value="1"/>
</dbReference>
<name>A0ABR5T291_9BURK</name>
<evidence type="ECO:0000256" key="3">
    <source>
        <dbReference type="SAM" id="Phobius"/>
    </source>
</evidence>
<evidence type="ECO:0000256" key="2">
    <source>
        <dbReference type="ARBA" id="ARBA00034247"/>
    </source>
</evidence>
<protein>
    <recommendedName>
        <fullName evidence="1">diguanylate cyclase</fullName>
        <ecNumber evidence="1">2.7.7.65</ecNumber>
    </recommendedName>
</protein>
<dbReference type="InterPro" id="IPR029787">
    <property type="entry name" value="Nucleotide_cyclase"/>
</dbReference>
<dbReference type="InterPro" id="IPR043128">
    <property type="entry name" value="Rev_trsase/Diguanyl_cyclase"/>
</dbReference>